<evidence type="ECO:0000313" key="3">
    <source>
        <dbReference type="Proteomes" id="UP000244855"/>
    </source>
</evidence>
<evidence type="ECO:0000313" key="2">
    <source>
        <dbReference type="EMBL" id="PVH90340.1"/>
    </source>
</evidence>
<dbReference type="SUPFAM" id="SSF56801">
    <property type="entry name" value="Acetyl-CoA synthetase-like"/>
    <property type="match status" value="1"/>
</dbReference>
<dbReference type="InterPro" id="IPR000873">
    <property type="entry name" value="AMP-dep_synth/lig_dom"/>
</dbReference>
<dbReference type="Proteomes" id="UP000244855">
    <property type="component" value="Unassembled WGS sequence"/>
</dbReference>
<dbReference type="PROSITE" id="PS00455">
    <property type="entry name" value="AMP_BINDING"/>
    <property type="match status" value="1"/>
</dbReference>
<accession>A0A2V1CX73</accession>
<dbReference type="EMBL" id="KZ806406">
    <property type="protein sequence ID" value="PVH90340.1"/>
    <property type="molecule type" value="Genomic_DNA"/>
</dbReference>
<organism evidence="2 3">
    <name type="scientific">Periconia macrospinosa</name>
    <dbReference type="NCBI Taxonomy" id="97972"/>
    <lineage>
        <taxon>Eukaryota</taxon>
        <taxon>Fungi</taxon>
        <taxon>Dikarya</taxon>
        <taxon>Ascomycota</taxon>
        <taxon>Pezizomycotina</taxon>
        <taxon>Dothideomycetes</taxon>
        <taxon>Pleosporomycetidae</taxon>
        <taxon>Pleosporales</taxon>
        <taxon>Massarineae</taxon>
        <taxon>Periconiaceae</taxon>
        <taxon>Periconia</taxon>
    </lineage>
</organism>
<feature type="domain" description="AMP-dependent synthetase/ligase" evidence="1">
    <location>
        <begin position="79"/>
        <end position="426"/>
    </location>
</feature>
<dbReference type="InterPro" id="IPR020845">
    <property type="entry name" value="AMP-binding_CS"/>
</dbReference>
<evidence type="ECO:0000259" key="1">
    <source>
        <dbReference type="Pfam" id="PF00501"/>
    </source>
</evidence>
<name>A0A2V1CX73_9PLEO</name>
<dbReference type="AlphaFoldDB" id="A0A2V1CX73"/>
<protein>
    <submittedName>
        <fullName evidence="2">Acetyl-CoA synthetase-like protein</fullName>
    </submittedName>
</protein>
<dbReference type="PANTHER" id="PTHR24096">
    <property type="entry name" value="LONG-CHAIN-FATTY-ACID--COA LIGASE"/>
    <property type="match status" value="1"/>
</dbReference>
<dbReference type="Gene3D" id="2.30.38.10">
    <property type="entry name" value="Luciferase, Domain 3"/>
    <property type="match status" value="1"/>
</dbReference>
<dbReference type="Gene3D" id="3.40.50.980">
    <property type="match status" value="2"/>
</dbReference>
<sequence length="481" mass="52793">MIFTAPSWAPPLPLDPPDSIPIHQFQFEEEYGRCPFGASKAPFTCGLSAKTRSVMDIKSRIEYLAKGIGKAIGWAPNAGSEWEKVVSIFSMNHIDYMVLGWAVHRLNGILTPASAAYSARELEHQLRDSRSKAIFTCDSLLPIAIQAASAAGLSDDHVYLLEPSNQTHGDSASHARKSVDELVLEGMNEPPLEELCWETGQGARQVAYLCYSSGTSGPPKGVMITHRNMIANVLQLSTLDSTARDAKGRSMVRTAYNEICLGVLPMSHAYAITTLQLCTYRGDGVIVLPNADLRTCCEAISCYQVRTLYLVPAIIELLVRNHDFLNRYDVSSVVDIITGAAPLRNETVFALQNLFPKWRVRQGYGLTEASTIICWTPDHDILPGSVGCLLPGIEAKIVSSNSEEISQHNVPGELLVRSPSVSIGYHNDATSTRQTFVDSWLHTGDEAMMCASPLGYEHLVITDRIKELIKVRGYQVSPSEL</sequence>
<keyword evidence="3" id="KW-1185">Reference proteome</keyword>
<dbReference type="Pfam" id="PF00501">
    <property type="entry name" value="AMP-binding"/>
    <property type="match status" value="1"/>
</dbReference>
<dbReference type="STRING" id="97972.A0A2V1CX73"/>
<dbReference type="GO" id="GO:0016405">
    <property type="term" value="F:CoA-ligase activity"/>
    <property type="evidence" value="ECO:0007669"/>
    <property type="project" value="TreeGrafter"/>
</dbReference>
<gene>
    <name evidence="2" type="ORF">DM02DRAFT_665221</name>
</gene>
<proteinExistence type="predicted"/>
<dbReference type="PANTHER" id="PTHR24096:SF422">
    <property type="entry name" value="BCDNA.GH02901"/>
    <property type="match status" value="1"/>
</dbReference>
<reference evidence="2 3" key="1">
    <citation type="journal article" date="2018" name="Sci. Rep.">
        <title>Comparative genomics provides insights into the lifestyle and reveals functional heterogeneity of dark septate endophytic fungi.</title>
        <authorList>
            <person name="Knapp D.G."/>
            <person name="Nemeth J.B."/>
            <person name="Barry K."/>
            <person name="Hainaut M."/>
            <person name="Henrissat B."/>
            <person name="Johnson J."/>
            <person name="Kuo A."/>
            <person name="Lim J.H.P."/>
            <person name="Lipzen A."/>
            <person name="Nolan M."/>
            <person name="Ohm R.A."/>
            <person name="Tamas L."/>
            <person name="Grigoriev I.V."/>
            <person name="Spatafora J.W."/>
            <person name="Nagy L.G."/>
            <person name="Kovacs G.M."/>
        </authorList>
    </citation>
    <scope>NUCLEOTIDE SEQUENCE [LARGE SCALE GENOMIC DNA]</scope>
    <source>
        <strain evidence="2 3">DSE2036</strain>
    </source>
</reference>
<dbReference type="OrthoDB" id="6509636at2759"/>